<evidence type="ECO:0000256" key="8">
    <source>
        <dbReference type="RuleBase" id="RU003978"/>
    </source>
</evidence>
<dbReference type="InterPro" id="IPR036796">
    <property type="entry name" value="Ribosomal_uL11_N_sf"/>
</dbReference>
<keyword evidence="4" id="KW-0694">RNA-binding</keyword>
<protein>
    <recommendedName>
        <fullName evidence="7">Large ribosomal subunit protein uL11m</fullName>
    </recommendedName>
</protein>
<dbReference type="PANTHER" id="PTHR11661">
    <property type="entry name" value="60S RIBOSOMAL PROTEIN L12"/>
    <property type="match status" value="1"/>
</dbReference>
<dbReference type="GO" id="GO:0003735">
    <property type="term" value="F:structural constituent of ribosome"/>
    <property type="evidence" value="ECO:0007669"/>
    <property type="project" value="InterPro"/>
</dbReference>
<dbReference type="Gene3D" id="3.30.1550.10">
    <property type="entry name" value="Ribosomal protein L11/L12, N-terminal domain"/>
    <property type="match status" value="1"/>
</dbReference>
<dbReference type="PANTHER" id="PTHR11661:SF1">
    <property type="entry name" value="LARGE RIBOSOMAL SUBUNIT PROTEIN UL11M"/>
    <property type="match status" value="1"/>
</dbReference>
<organism evidence="11 12">
    <name type="scientific">Hyaloperonospora arabidopsidis (strain Emoy2)</name>
    <name type="common">Downy mildew agent</name>
    <name type="synonym">Peronospora arabidopsidis</name>
    <dbReference type="NCBI Taxonomy" id="559515"/>
    <lineage>
        <taxon>Eukaryota</taxon>
        <taxon>Sar</taxon>
        <taxon>Stramenopiles</taxon>
        <taxon>Oomycota</taxon>
        <taxon>Peronosporomycetes</taxon>
        <taxon>Peronosporales</taxon>
        <taxon>Peronosporaceae</taxon>
        <taxon>Hyaloperonospora</taxon>
    </lineage>
</organism>
<dbReference type="GO" id="GO:0006412">
    <property type="term" value="P:translation"/>
    <property type="evidence" value="ECO:0007669"/>
    <property type="project" value="InterPro"/>
</dbReference>
<feature type="domain" description="Large ribosomal subunit protein uL11 N-terminal" evidence="10">
    <location>
        <begin position="92"/>
        <end position="150"/>
    </location>
</feature>
<evidence type="ECO:0000256" key="7">
    <source>
        <dbReference type="ARBA" id="ARBA00040104"/>
    </source>
</evidence>
<dbReference type="EnsemblProtists" id="HpaT809868">
    <property type="protein sequence ID" value="HpaP809868"/>
    <property type="gene ID" value="HpaG809868"/>
</dbReference>
<evidence type="ECO:0000256" key="1">
    <source>
        <dbReference type="ARBA" id="ARBA00010537"/>
    </source>
</evidence>
<dbReference type="FunCoup" id="M4BTT2">
    <property type="interactions" value="382"/>
</dbReference>
<sequence>MNRIKYKQLSDHVVYLIYTSSKGSRHKRTALSFIYSRSISTIRCAHPPLHHFQQPVKEILGYNIQISSLHDSLLIRSVTTSPQMSVPVKGVVRLRVLAGKASPSPAIGQALGPLGVNMMEFCKAFNERSANLTENIPVPVVLTAFTDRTFIFATKTPPTSWFLKKAAGITSGSATPGQQVVGSVHLRQIYEIAKVKQQDEMVDYIDLQSICKTLIGSAKSMGLDVVP</sequence>
<dbReference type="InterPro" id="IPR036769">
    <property type="entry name" value="Ribosomal_uL11_C_sf"/>
</dbReference>
<dbReference type="InterPro" id="IPR020784">
    <property type="entry name" value="Ribosomal_uL11_N"/>
</dbReference>
<dbReference type="GO" id="GO:0070180">
    <property type="term" value="F:large ribosomal subunit rRNA binding"/>
    <property type="evidence" value="ECO:0007669"/>
    <property type="project" value="TreeGrafter"/>
</dbReference>
<dbReference type="InParanoid" id="M4BTT2"/>
<accession>M4BTT2</accession>
<dbReference type="Pfam" id="PF00298">
    <property type="entry name" value="Ribosomal_L11"/>
    <property type="match status" value="1"/>
</dbReference>
<evidence type="ECO:0000256" key="2">
    <source>
        <dbReference type="ARBA" id="ARBA00022481"/>
    </source>
</evidence>
<dbReference type="HOGENOM" id="CLU_1221672_0_0_1"/>
<reference evidence="12" key="1">
    <citation type="journal article" date="2010" name="Science">
        <title>Signatures of adaptation to obligate biotrophy in the Hyaloperonospora arabidopsidis genome.</title>
        <authorList>
            <person name="Baxter L."/>
            <person name="Tripathy S."/>
            <person name="Ishaque N."/>
            <person name="Boot N."/>
            <person name="Cabral A."/>
            <person name="Kemen E."/>
            <person name="Thines M."/>
            <person name="Ah-Fong A."/>
            <person name="Anderson R."/>
            <person name="Badejoko W."/>
            <person name="Bittner-Eddy P."/>
            <person name="Boore J.L."/>
            <person name="Chibucos M.C."/>
            <person name="Coates M."/>
            <person name="Dehal P."/>
            <person name="Delehaunty K."/>
            <person name="Dong S."/>
            <person name="Downton P."/>
            <person name="Dumas B."/>
            <person name="Fabro G."/>
            <person name="Fronick C."/>
            <person name="Fuerstenberg S.I."/>
            <person name="Fulton L."/>
            <person name="Gaulin E."/>
            <person name="Govers F."/>
            <person name="Hughes L."/>
            <person name="Humphray S."/>
            <person name="Jiang R.H."/>
            <person name="Judelson H."/>
            <person name="Kamoun S."/>
            <person name="Kyung K."/>
            <person name="Meijer H."/>
            <person name="Minx P."/>
            <person name="Morris P."/>
            <person name="Nelson J."/>
            <person name="Phuntumart V."/>
            <person name="Qutob D."/>
            <person name="Rehmany A."/>
            <person name="Rougon-Cardoso A."/>
            <person name="Ryden P."/>
            <person name="Torto-Alalibo T."/>
            <person name="Studholme D."/>
            <person name="Wang Y."/>
            <person name="Win J."/>
            <person name="Wood J."/>
            <person name="Clifton S.W."/>
            <person name="Rogers J."/>
            <person name="Van den Ackerveken G."/>
            <person name="Jones J.D."/>
            <person name="McDowell J.M."/>
            <person name="Beynon J."/>
            <person name="Tyler B.M."/>
        </authorList>
    </citation>
    <scope>NUCLEOTIDE SEQUENCE [LARGE SCALE GENOMIC DNA]</scope>
    <source>
        <strain evidence="12">Emoy2</strain>
    </source>
</reference>
<keyword evidence="2" id="KW-0488">Methylation</keyword>
<dbReference type="InterPro" id="IPR006519">
    <property type="entry name" value="Ribosomal_uL11_bac-typ"/>
</dbReference>
<dbReference type="VEuPathDB" id="FungiDB:HpaG809868"/>
<evidence type="ECO:0000313" key="12">
    <source>
        <dbReference type="Proteomes" id="UP000011713"/>
    </source>
</evidence>
<evidence type="ECO:0000259" key="10">
    <source>
        <dbReference type="Pfam" id="PF03946"/>
    </source>
</evidence>
<dbReference type="NCBIfam" id="TIGR01632">
    <property type="entry name" value="L11_bact"/>
    <property type="match status" value="1"/>
</dbReference>
<dbReference type="InterPro" id="IPR020783">
    <property type="entry name" value="Ribosomal_uL11_C"/>
</dbReference>
<proteinExistence type="inferred from homology"/>
<dbReference type="GO" id="GO:0005762">
    <property type="term" value="C:mitochondrial large ribosomal subunit"/>
    <property type="evidence" value="ECO:0007669"/>
    <property type="project" value="TreeGrafter"/>
</dbReference>
<keyword evidence="6 8" id="KW-0687">Ribonucleoprotein</keyword>
<keyword evidence="3" id="KW-0699">rRNA-binding</keyword>
<evidence type="ECO:0000313" key="11">
    <source>
        <dbReference type="EnsemblProtists" id="HpaP809868"/>
    </source>
</evidence>
<keyword evidence="5 8" id="KW-0689">Ribosomal protein</keyword>
<dbReference type="FunFam" id="3.30.1550.10:FF:000006">
    <property type="entry name" value="50S ribosomal protein L11"/>
    <property type="match status" value="1"/>
</dbReference>
<dbReference type="HAMAP" id="MF_00736">
    <property type="entry name" value="Ribosomal_uL11"/>
    <property type="match status" value="1"/>
</dbReference>
<evidence type="ECO:0000256" key="4">
    <source>
        <dbReference type="ARBA" id="ARBA00022884"/>
    </source>
</evidence>
<comment type="similarity">
    <text evidence="1 8">Belongs to the universal ribosomal protein uL11 family.</text>
</comment>
<dbReference type="SUPFAM" id="SSF54747">
    <property type="entry name" value="Ribosomal L11/L12e N-terminal domain"/>
    <property type="match status" value="1"/>
</dbReference>
<dbReference type="SUPFAM" id="SSF46906">
    <property type="entry name" value="Ribosomal protein L11, C-terminal domain"/>
    <property type="match status" value="1"/>
</dbReference>
<dbReference type="Gene3D" id="1.10.10.250">
    <property type="entry name" value="Ribosomal protein L11, C-terminal domain"/>
    <property type="match status" value="1"/>
</dbReference>
<evidence type="ECO:0000256" key="5">
    <source>
        <dbReference type="ARBA" id="ARBA00022980"/>
    </source>
</evidence>
<dbReference type="FunFam" id="1.10.10.250:FF:000003">
    <property type="entry name" value="Mitochondrial ribosomal protein L11"/>
    <property type="match status" value="1"/>
</dbReference>
<dbReference type="SMART" id="SM00649">
    <property type="entry name" value="RL11"/>
    <property type="match status" value="1"/>
</dbReference>
<dbReference type="Proteomes" id="UP000011713">
    <property type="component" value="Unassembled WGS sequence"/>
</dbReference>
<evidence type="ECO:0000259" key="9">
    <source>
        <dbReference type="Pfam" id="PF00298"/>
    </source>
</evidence>
<dbReference type="Pfam" id="PF03946">
    <property type="entry name" value="Ribosomal_L11_N"/>
    <property type="match status" value="1"/>
</dbReference>
<feature type="domain" description="Large ribosomal subunit protein uL11 C-terminal" evidence="9">
    <location>
        <begin position="155"/>
        <end position="225"/>
    </location>
</feature>
<dbReference type="CDD" id="cd00349">
    <property type="entry name" value="Ribosomal_L11"/>
    <property type="match status" value="1"/>
</dbReference>
<dbReference type="STRING" id="559515.M4BTT2"/>
<evidence type="ECO:0000256" key="3">
    <source>
        <dbReference type="ARBA" id="ARBA00022730"/>
    </source>
</evidence>
<dbReference type="EMBL" id="JH597866">
    <property type="status" value="NOT_ANNOTATED_CDS"/>
    <property type="molecule type" value="Genomic_DNA"/>
</dbReference>
<dbReference type="eggNOG" id="KOG3257">
    <property type="taxonomic scope" value="Eukaryota"/>
</dbReference>
<dbReference type="AlphaFoldDB" id="M4BTT2"/>
<keyword evidence="12" id="KW-1185">Reference proteome</keyword>
<name>M4BTT2_HYAAE</name>
<reference evidence="11" key="2">
    <citation type="submission" date="2015-06" db="UniProtKB">
        <authorList>
            <consortium name="EnsemblProtists"/>
        </authorList>
    </citation>
    <scope>IDENTIFICATION</scope>
    <source>
        <strain evidence="11">Emoy2</strain>
    </source>
</reference>
<evidence type="ECO:0000256" key="6">
    <source>
        <dbReference type="ARBA" id="ARBA00023274"/>
    </source>
</evidence>
<dbReference type="InterPro" id="IPR000911">
    <property type="entry name" value="Ribosomal_uL11"/>
</dbReference>